<organism evidence="3 4">
    <name type="scientific">Nephila pilipes</name>
    <name type="common">Giant wood spider</name>
    <name type="synonym">Nephila maculata</name>
    <dbReference type="NCBI Taxonomy" id="299642"/>
    <lineage>
        <taxon>Eukaryota</taxon>
        <taxon>Metazoa</taxon>
        <taxon>Ecdysozoa</taxon>
        <taxon>Arthropoda</taxon>
        <taxon>Chelicerata</taxon>
        <taxon>Arachnida</taxon>
        <taxon>Araneae</taxon>
        <taxon>Araneomorphae</taxon>
        <taxon>Entelegynae</taxon>
        <taxon>Araneoidea</taxon>
        <taxon>Nephilidae</taxon>
        <taxon>Nephila</taxon>
    </lineage>
</organism>
<name>A0A8X6TI32_NEPPI</name>
<dbReference type="GO" id="GO:0016747">
    <property type="term" value="F:acyltransferase activity, transferring groups other than amino-acyl groups"/>
    <property type="evidence" value="ECO:0007669"/>
    <property type="project" value="InterPro"/>
</dbReference>
<feature type="transmembrane region" description="Helical" evidence="1">
    <location>
        <begin position="172"/>
        <end position="195"/>
    </location>
</feature>
<evidence type="ECO:0000313" key="4">
    <source>
        <dbReference type="Proteomes" id="UP000887013"/>
    </source>
</evidence>
<keyword evidence="1" id="KW-0812">Transmembrane</keyword>
<accession>A0A8X6TI32</accession>
<feature type="transmembrane region" description="Helical" evidence="1">
    <location>
        <begin position="144"/>
        <end position="165"/>
    </location>
</feature>
<gene>
    <name evidence="3" type="primary">X975_13417</name>
    <name evidence="3" type="ORF">NPIL_408851</name>
</gene>
<keyword evidence="4" id="KW-1185">Reference proteome</keyword>
<proteinExistence type="predicted"/>
<feature type="transmembrane region" description="Helical" evidence="1">
    <location>
        <begin position="7"/>
        <end position="27"/>
    </location>
</feature>
<feature type="transmembrane region" description="Helical" evidence="1">
    <location>
        <begin position="39"/>
        <end position="63"/>
    </location>
</feature>
<feature type="transmembrane region" description="Helical" evidence="1">
    <location>
        <begin position="215"/>
        <end position="238"/>
    </location>
</feature>
<dbReference type="PANTHER" id="PTHR11161">
    <property type="entry name" value="O-ACYLTRANSFERASE"/>
    <property type="match status" value="1"/>
</dbReference>
<keyword evidence="1" id="KW-1133">Transmembrane helix</keyword>
<reference evidence="3" key="1">
    <citation type="submission" date="2020-08" db="EMBL/GenBank/DDBJ databases">
        <title>Multicomponent nature underlies the extraordinary mechanical properties of spider dragline silk.</title>
        <authorList>
            <person name="Kono N."/>
            <person name="Nakamura H."/>
            <person name="Mori M."/>
            <person name="Yoshida Y."/>
            <person name="Ohtoshi R."/>
            <person name="Malay A.D."/>
            <person name="Moran D.A.P."/>
            <person name="Tomita M."/>
            <person name="Numata K."/>
            <person name="Arakawa K."/>
        </authorList>
    </citation>
    <scope>NUCLEOTIDE SEQUENCE</scope>
</reference>
<dbReference type="InterPro" id="IPR052728">
    <property type="entry name" value="O2_lipid_transport_reg"/>
</dbReference>
<feature type="transmembrane region" description="Helical" evidence="1">
    <location>
        <begin position="291"/>
        <end position="312"/>
    </location>
</feature>
<dbReference type="Pfam" id="PF01757">
    <property type="entry name" value="Acyl_transf_3"/>
    <property type="match status" value="1"/>
</dbReference>
<dbReference type="AlphaFoldDB" id="A0A8X6TI32"/>
<dbReference type="InterPro" id="IPR002656">
    <property type="entry name" value="Acyl_transf_3_dom"/>
</dbReference>
<evidence type="ECO:0000313" key="3">
    <source>
        <dbReference type="EMBL" id="GFT19397.1"/>
    </source>
</evidence>
<dbReference type="Proteomes" id="UP000887013">
    <property type="component" value="Unassembled WGS sequence"/>
</dbReference>
<sequence length="626" mass="72283">MYVLGTALVVIYHTYFLPFFTLFSSNGANLGTYLKDFEFTLIVTMGISIEAYFLFSGLLLVYPRFRRNQKNVQINVIKIIVRRYIRLCPSLLFILGIIVVLPLVGSGPVWTDIFDKAADNARKWWWTYVLMFNNFLAVKDQTFLYLWFIPCLMQISIIGAFLAWLMGKFPKFGMCIIIATGVACNIALGVLTALRNYPPTYAIYYYHNREHFEETIYTSPLSHVFSYGIGMLLGYFMAKNPTLKFSKAHVIFGWIAALFLMVGVQFIAYAGRDGTDPHPILAAVYAATHRTGFSIGLAWTILACTYGYGGVVGKFFSWKGFGPLSKLGYFGYLIHYIVITYHVSNARSSIVFSHYENWMRISGYTLVTFFAAYVLYITFESPLTYIESLFLPSRPSNEDLQNNIKQNDTSDELIRGLESIDIKVGSRDVRLIYIVLKRVVGNNSYGYRQEATCLFRVRAYGSMDKQYFLQFHAVIKLFSTTTKLRIVFDSSCKAENDTSMDFILEVGPKLQRDIFEILLNFRFPEIVITTAIENIYSQILVADEDQSYQQIIWGKNSSEDIRTYKLKTVTYDLEPAYQMHQTGFTRLYRQPYFPSNERRKKKEMEDRRKLNANSTEHLTHFPRTLF</sequence>
<feature type="transmembrane region" description="Helical" evidence="1">
    <location>
        <begin position="250"/>
        <end position="271"/>
    </location>
</feature>
<dbReference type="OrthoDB" id="6433895at2759"/>
<keyword evidence="1" id="KW-0472">Membrane</keyword>
<dbReference type="EMBL" id="BMAW01059076">
    <property type="protein sequence ID" value="GFT19397.1"/>
    <property type="molecule type" value="Genomic_DNA"/>
</dbReference>
<feature type="transmembrane region" description="Helical" evidence="1">
    <location>
        <begin position="361"/>
        <end position="379"/>
    </location>
</feature>
<dbReference type="PANTHER" id="PTHR11161:SF0">
    <property type="entry name" value="O-ACYLTRANSFERASE LIKE PROTEIN"/>
    <property type="match status" value="1"/>
</dbReference>
<feature type="transmembrane region" description="Helical" evidence="1">
    <location>
        <begin position="324"/>
        <end position="341"/>
    </location>
</feature>
<protein>
    <submittedName>
        <fullName evidence="3">Nose resistant to fluoxetine protein 6</fullName>
    </submittedName>
</protein>
<evidence type="ECO:0000256" key="1">
    <source>
        <dbReference type="SAM" id="Phobius"/>
    </source>
</evidence>
<evidence type="ECO:0000259" key="2">
    <source>
        <dbReference type="Pfam" id="PF01757"/>
    </source>
</evidence>
<comment type="caution">
    <text evidence="3">The sequence shown here is derived from an EMBL/GenBank/DDBJ whole genome shotgun (WGS) entry which is preliminary data.</text>
</comment>
<feature type="domain" description="Acyltransferase 3" evidence="2">
    <location>
        <begin position="5"/>
        <end position="376"/>
    </location>
</feature>
<feature type="transmembrane region" description="Helical" evidence="1">
    <location>
        <begin position="84"/>
        <end position="104"/>
    </location>
</feature>